<gene>
    <name evidence="2" type="ORF">BT1A1_1840</name>
</gene>
<reference evidence="2 3" key="1">
    <citation type="submission" date="2014-07" db="EMBL/GenBank/DDBJ databases">
        <authorList>
            <person name="Wibberg Daniel"/>
        </authorList>
    </citation>
    <scope>NUCLEOTIDE SEQUENCE [LARGE SCALE GENOMIC DNA]</scope>
</reference>
<dbReference type="SUPFAM" id="SSF53756">
    <property type="entry name" value="UDP-Glycosyltransferase/glycogen phosphorylase"/>
    <property type="match status" value="1"/>
</dbReference>
<evidence type="ECO:0000313" key="2">
    <source>
        <dbReference type="EMBL" id="CEE01666.1"/>
    </source>
</evidence>
<dbReference type="PANTHER" id="PTHR12526">
    <property type="entry name" value="GLYCOSYLTRANSFERASE"/>
    <property type="match status" value="1"/>
</dbReference>
<accession>A0A090IUB5</accession>
<dbReference type="Gene3D" id="3.40.50.2000">
    <property type="entry name" value="Glycogen Phosphorylase B"/>
    <property type="match status" value="1"/>
</dbReference>
<dbReference type="InterPro" id="IPR001296">
    <property type="entry name" value="Glyco_trans_1"/>
</dbReference>
<dbReference type="AlphaFoldDB" id="A0A090IUB5"/>
<dbReference type="RefSeq" id="WP_034770290.1">
    <property type="nucleotide sequence ID" value="NZ_CCRF01000052.1"/>
</dbReference>
<name>A0A090IUB5_9BACI</name>
<feature type="domain" description="Glycosyl transferase family 1" evidence="1">
    <location>
        <begin position="165"/>
        <end position="332"/>
    </location>
</feature>
<dbReference type="PANTHER" id="PTHR12526:SF630">
    <property type="entry name" value="GLYCOSYLTRANSFERASE"/>
    <property type="match status" value="1"/>
</dbReference>
<dbReference type="Pfam" id="PF00534">
    <property type="entry name" value="Glycos_transf_1"/>
    <property type="match status" value="1"/>
</dbReference>
<dbReference type="GO" id="GO:0016757">
    <property type="term" value="F:glycosyltransferase activity"/>
    <property type="evidence" value="ECO:0007669"/>
    <property type="project" value="InterPro"/>
</dbReference>
<proteinExistence type="predicted"/>
<keyword evidence="3" id="KW-1185">Reference proteome</keyword>
<organism evidence="2 3">
    <name type="scientific">Caldibacillus thermoamylovorans</name>
    <dbReference type="NCBI Taxonomy" id="35841"/>
    <lineage>
        <taxon>Bacteria</taxon>
        <taxon>Bacillati</taxon>
        <taxon>Bacillota</taxon>
        <taxon>Bacilli</taxon>
        <taxon>Bacillales</taxon>
        <taxon>Bacillaceae</taxon>
        <taxon>Caldibacillus</taxon>
    </lineage>
</organism>
<evidence type="ECO:0000259" key="1">
    <source>
        <dbReference type="Pfam" id="PF00534"/>
    </source>
</evidence>
<evidence type="ECO:0000313" key="3">
    <source>
        <dbReference type="Proteomes" id="UP000040576"/>
    </source>
</evidence>
<dbReference type="EMBL" id="CCRF01000052">
    <property type="protein sequence ID" value="CEE01666.1"/>
    <property type="molecule type" value="Genomic_DNA"/>
</dbReference>
<sequence length="357" mass="40817">MNILFVYYVPSGGVETLNRQRSLALKKIGMNCHFLYYENRRDLLNDHAAPVFITNNDQEIKQILETGKYQAIVITSDFQALPRFQSLGYQGKMIIEVQGYGPKHVARKVFQSVVPLVTRYADGLLNPKTPHIEQLFHELFPTVPKFQFNNCFDTTKFSYQKTTGHPHPIVAWIGRIEDNKNWREFLFIGAKLIEKVNPNIQLYMFEDPTLSTQRERQKFEATISRLNLQNHVTLHANVPNENMAEYYSRIGDSGGFLCSTSKVEGAPYAILEALSCKCPILTTDSDGVRSSIIHNETGKYYTIGNISEAVTQAVELMNNTEIREHIRSKGYEHVKVNFSPELYGTHFRNMLQAIGVN</sequence>
<dbReference type="Proteomes" id="UP000040576">
    <property type="component" value="Unassembled WGS sequence"/>
</dbReference>
<dbReference type="CDD" id="cd03801">
    <property type="entry name" value="GT4_PimA-like"/>
    <property type="match status" value="1"/>
</dbReference>
<protein>
    <recommendedName>
        <fullName evidence="1">Glycosyl transferase family 1 domain-containing protein</fullName>
    </recommendedName>
</protein>